<keyword evidence="2" id="KW-1185">Reference proteome</keyword>
<comment type="caution">
    <text evidence="1">The sequence shown here is derived from an EMBL/GenBank/DDBJ whole genome shotgun (WGS) entry which is preliminary data.</text>
</comment>
<organism evidence="1 2">
    <name type="scientific">Diversispora epigaea</name>
    <dbReference type="NCBI Taxonomy" id="1348612"/>
    <lineage>
        <taxon>Eukaryota</taxon>
        <taxon>Fungi</taxon>
        <taxon>Fungi incertae sedis</taxon>
        <taxon>Mucoromycota</taxon>
        <taxon>Glomeromycotina</taxon>
        <taxon>Glomeromycetes</taxon>
        <taxon>Diversisporales</taxon>
        <taxon>Diversisporaceae</taxon>
        <taxon>Diversispora</taxon>
    </lineage>
</organism>
<accession>A0A397JES9</accession>
<sequence length="133" mass="15392">MYSRTLCPTQEVRRSIDGQESISQVSTCVKQDEALCNNKLVVVDHRHLIDYGMVMMQVVWLIGDSLDYVKLNHRKDILLWVLNDDKIINELKSVPERKNNNSKKKKPSKTSSIINMVEIDEINNFLDVTISMQ</sequence>
<dbReference type="EMBL" id="PQFF01000092">
    <property type="protein sequence ID" value="RHZ83170.1"/>
    <property type="molecule type" value="Genomic_DNA"/>
</dbReference>
<proteinExistence type="predicted"/>
<evidence type="ECO:0000313" key="1">
    <source>
        <dbReference type="EMBL" id="RHZ83170.1"/>
    </source>
</evidence>
<evidence type="ECO:0000313" key="2">
    <source>
        <dbReference type="Proteomes" id="UP000266861"/>
    </source>
</evidence>
<protein>
    <submittedName>
        <fullName evidence="1">Uncharacterized protein</fullName>
    </submittedName>
</protein>
<dbReference type="Proteomes" id="UP000266861">
    <property type="component" value="Unassembled WGS sequence"/>
</dbReference>
<dbReference type="AlphaFoldDB" id="A0A397JES9"/>
<name>A0A397JES9_9GLOM</name>
<gene>
    <name evidence="1" type="ORF">Glove_99g108</name>
</gene>
<reference evidence="1 2" key="1">
    <citation type="submission" date="2018-08" db="EMBL/GenBank/DDBJ databases">
        <title>Genome and evolution of the arbuscular mycorrhizal fungus Diversispora epigaea (formerly Glomus versiforme) and its bacterial endosymbionts.</title>
        <authorList>
            <person name="Sun X."/>
            <person name="Fei Z."/>
            <person name="Harrison M."/>
        </authorList>
    </citation>
    <scope>NUCLEOTIDE SEQUENCE [LARGE SCALE GENOMIC DNA]</scope>
    <source>
        <strain evidence="1 2">IT104</strain>
    </source>
</reference>